<sequence length="146" mass="16565">MKILVINGPNLNLLGQRDLKIYGRITLAQIEAKITKMADRAQVKVRFFQSNHEGGLIDFIQENFKKADGILINPGALTHYGYSLRDCLEDSRLPVVEVHLSNTGSREDFRRFDVFDGIVAAKIQGLREKSYFEGFKKLIKIISPRG</sequence>
<evidence type="ECO:0000256" key="10">
    <source>
        <dbReference type="PIRSR" id="PIRSR001399-3"/>
    </source>
</evidence>
<dbReference type="NCBIfam" id="NF003805">
    <property type="entry name" value="PRK05395.1-2"/>
    <property type="match status" value="1"/>
</dbReference>
<feature type="binding site" evidence="7 9">
    <location>
        <begin position="100"/>
        <end position="101"/>
    </location>
    <ligand>
        <name>substrate</name>
    </ligand>
</feature>
<dbReference type="CDD" id="cd00466">
    <property type="entry name" value="DHQase_II"/>
    <property type="match status" value="1"/>
</dbReference>
<dbReference type="PANTHER" id="PTHR21272:SF3">
    <property type="entry name" value="CATABOLIC 3-DEHYDROQUINASE"/>
    <property type="match status" value="1"/>
</dbReference>
<comment type="catalytic activity">
    <reaction evidence="1 7">
        <text>3-dehydroquinate = 3-dehydroshikimate + H2O</text>
        <dbReference type="Rhea" id="RHEA:21096"/>
        <dbReference type="ChEBI" id="CHEBI:15377"/>
        <dbReference type="ChEBI" id="CHEBI:16630"/>
        <dbReference type="ChEBI" id="CHEBI:32364"/>
        <dbReference type="EC" id="4.2.1.10"/>
    </reaction>
</comment>
<dbReference type="EC" id="4.2.1.10" evidence="5 7"/>
<evidence type="ECO:0000256" key="6">
    <source>
        <dbReference type="ARBA" id="ARBA00023239"/>
    </source>
</evidence>
<comment type="caution">
    <text evidence="11">The sequence shown here is derived from an EMBL/GenBank/DDBJ whole genome shotgun (WGS) entry which is preliminary data.</text>
</comment>
<dbReference type="PROSITE" id="PS01029">
    <property type="entry name" value="DEHYDROQUINASE_II"/>
    <property type="match status" value="1"/>
</dbReference>
<dbReference type="GO" id="GO:0008652">
    <property type="term" value="P:amino acid biosynthetic process"/>
    <property type="evidence" value="ECO:0007669"/>
    <property type="project" value="UniProtKB-KW"/>
</dbReference>
<dbReference type="GO" id="GO:0009423">
    <property type="term" value="P:chorismate biosynthetic process"/>
    <property type="evidence" value="ECO:0007669"/>
    <property type="project" value="UniProtKB-UniRule"/>
</dbReference>
<evidence type="ECO:0000313" key="11">
    <source>
        <dbReference type="EMBL" id="KKS98373.1"/>
    </source>
</evidence>
<evidence type="ECO:0000256" key="3">
    <source>
        <dbReference type="ARBA" id="ARBA00011037"/>
    </source>
</evidence>
<evidence type="ECO:0000256" key="5">
    <source>
        <dbReference type="ARBA" id="ARBA00012060"/>
    </source>
</evidence>
<proteinExistence type="inferred from homology"/>
<dbReference type="PATRIC" id="fig|1618443.3.peg.362"/>
<keyword evidence="7" id="KW-0028">Amino-acid biosynthesis</keyword>
<keyword evidence="6 7" id="KW-0456">Lyase</keyword>
<feature type="active site" description="Proton donor" evidence="7 8">
    <location>
        <position position="99"/>
    </location>
</feature>
<comment type="similarity">
    <text evidence="3 7">Belongs to the type-II 3-dehydroquinase family.</text>
</comment>
<dbReference type="STRING" id="1618443.UV73_C0002G0087"/>
<reference evidence="11 12" key="1">
    <citation type="journal article" date="2015" name="Nature">
        <title>rRNA introns, odd ribosomes, and small enigmatic genomes across a large radiation of phyla.</title>
        <authorList>
            <person name="Brown C.T."/>
            <person name="Hug L.A."/>
            <person name="Thomas B.C."/>
            <person name="Sharon I."/>
            <person name="Castelle C.J."/>
            <person name="Singh A."/>
            <person name="Wilkins M.J."/>
            <person name="Williams K.H."/>
            <person name="Banfield J.F."/>
        </authorList>
    </citation>
    <scope>NUCLEOTIDE SEQUENCE [LARGE SCALE GENOMIC DNA]</scope>
</reference>
<dbReference type="GO" id="GO:0003855">
    <property type="term" value="F:3-dehydroquinate dehydratase activity"/>
    <property type="evidence" value="ECO:0007669"/>
    <property type="project" value="UniProtKB-UniRule"/>
</dbReference>
<gene>
    <name evidence="7" type="primary">aroQ</name>
    <name evidence="11" type="ORF">UV73_C0002G0087</name>
</gene>
<dbReference type="SUPFAM" id="SSF52304">
    <property type="entry name" value="Type II 3-dehydroquinate dehydratase"/>
    <property type="match status" value="1"/>
</dbReference>
<dbReference type="GO" id="GO:0019631">
    <property type="term" value="P:quinate catabolic process"/>
    <property type="evidence" value="ECO:0007669"/>
    <property type="project" value="TreeGrafter"/>
</dbReference>
<dbReference type="HAMAP" id="MF_00169">
    <property type="entry name" value="AroQ"/>
    <property type="match status" value="1"/>
</dbReference>
<evidence type="ECO:0000256" key="4">
    <source>
        <dbReference type="ARBA" id="ARBA00011193"/>
    </source>
</evidence>
<dbReference type="PANTHER" id="PTHR21272">
    <property type="entry name" value="CATABOLIC 3-DEHYDROQUINASE"/>
    <property type="match status" value="1"/>
</dbReference>
<dbReference type="Pfam" id="PF01220">
    <property type="entry name" value="DHquinase_II"/>
    <property type="match status" value="1"/>
</dbReference>
<dbReference type="EMBL" id="LCFP01000002">
    <property type="protein sequence ID" value="KKS98373.1"/>
    <property type="molecule type" value="Genomic_DNA"/>
</dbReference>
<feature type="active site" description="Proton acceptor" evidence="7 8">
    <location>
        <position position="22"/>
    </location>
</feature>
<feature type="site" description="Transition state stabilizer" evidence="7 10">
    <location>
        <position position="17"/>
    </location>
</feature>
<feature type="binding site" evidence="7 9">
    <location>
        <position position="73"/>
    </location>
    <ligand>
        <name>substrate</name>
    </ligand>
</feature>
<dbReference type="Gene3D" id="3.40.50.9100">
    <property type="entry name" value="Dehydroquinase, class II"/>
    <property type="match status" value="1"/>
</dbReference>
<dbReference type="GO" id="GO:0009073">
    <property type="term" value="P:aromatic amino acid family biosynthetic process"/>
    <property type="evidence" value="ECO:0007669"/>
    <property type="project" value="UniProtKB-KW"/>
</dbReference>
<dbReference type="InterPro" id="IPR036441">
    <property type="entry name" value="DHquinase_II_sf"/>
</dbReference>
<dbReference type="UniPathway" id="UPA00053">
    <property type="reaction ID" value="UER00086"/>
</dbReference>
<dbReference type="Proteomes" id="UP000034894">
    <property type="component" value="Unassembled WGS sequence"/>
</dbReference>
<keyword evidence="7" id="KW-0057">Aromatic amino acid biosynthesis</keyword>
<evidence type="ECO:0000256" key="2">
    <source>
        <dbReference type="ARBA" id="ARBA00004902"/>
    </source>
</evidence>
<comment type="subunit">
    <text evidence="4 7">Homododecamer.</text>
</comment>
<comment type="function">
    <text evidence="7">Catalyzes a trans-dehydration via an enolate intermediate.</text>
</comment>
<organism evidence="11 12">
    <name type="scientific">Candidatus Gottesmanbacteria bacterium GW2011_GWA2_43_14</name>
    <dbReference type="NCBI Taxonomy" id="1618443"/>
    <lineage>
        <taxon>Bacteria</taxon>
        <taxon>Candidatus Gottesmaniibacteriota</taxon>
    </lineage>
</organism>
<dbReference type="PIRSF" id="PIRSF001399">
    <property type="entry name" value="DHquinase_II"/>
    <property type="match status" value="1"/>
</dbReference>
<feature type="binding site" evidence="7 9">
    <location>
        <position position="86"/>
    </location>
    <ligand>
        <name>substrate</name>
    </ligand>
</feature>
<evidence type="ECO:0000313" key="12">
    <source>
        <dbReference type="Proteomes" id="UP000034894"/>
    </source>
</evidence>
<dbReference type="AlphaFoldDB" id="A0A0G1GHU7"/>
<evidence type="ECO:0000256" key="7">
    <source>
        <dbReference type="HAMAP-Rule" id="MF_00169"/>
    </source>
</evidence>
<evidence type="ECO:0000256" key="1">
    <source>
        <dbReference type="ARBA" id="ARBA00001864"/>
    </source>
</evidence>
<name>A0A0G1GHU7_9BACT</name>
<protein>
    <recommendedName>
        <fullName evidence="5 7">3-dehydroquinate dehydratase</fullName>
        <shortName evidence="7">3-dehydroquinase</shortName>
        <ecNumber evidence="5 7">4.2.1.10</ecNumber>
    </recommendedName>
    <alternativeName>
        <fullName evidence="7">Type II DHQase</fullName>
    </alternativeName>
</protein>
<accession>A0A0G1GHU7</accession>
<evidence type="ECO:0000256" key="8">
    <source>
        <dbReference type="PIRSR" id="PIRSR001399-1"/>
    </source>
</evidence>
<evidence type="ECO:0000256" key="9">
    <source>
        <dbReference type="PIRSR" id="PIRSR001399-2"/>
    </source>
</evidence>
<feature type="binding site" evidence="7 9">
    <location>
        <position position="110"/>
    </location>
    <ligand>
        <name>substrate</name>
    </ligand>
</feature>
<dbReference type="InterPro" id="IPR001874">
    <property type="entry name" value="DHquinase_II"/>
</dbReference>
<comment type="pathway">
    <text evidence="2 7">Metabolic intermediate biosynthesis; chorismate biosynthesis; chorismate from D-erythrose 4-phosphate and phosphoenolpyruvate: step 3/7.</text>
</comment>
<dbReference type="NCBIfam" id="NF003807">
    <property type="entry name" value="PRK05395.1-4"/>
    <property type="match status" value="1"/>
</dbReference>
<feature type="binding site" evidence="7 9">
    <location>
        <position position="79"/>
    </location>
    <ligand>
        <name>substrate</name>
    </ligand>
</feature>
<dbReference type="InterPro" id="IPR018509">
    <property type="entry name" value="DHquinase_II_CS"/>
</dbReference>